<reference evidence="7" key="1">
    <citation type="submission" date="2017-09" db="EMBL/GenBank/DDBJ databases">
        <title>Depth-based differentiation of microbial function through sediment-hosted aquifers and enrichment of novel symbionts in the deep terrestrial subsurface.</title>
        <authorList>
            <person name="Probst A.J."/>
            <person name="Ladd B."/>
            <person name="Jarett J.K."/>
            <person name="Geller-Mcgrath D.E."/>
            <person name="Sieber C.M.K."/>
            <person name="Emerson J.B."/>
            <person name="Anantharaman K."/>
            <person name="Thomas B.C."/>
            <person name="Malmstrom R."/>
            <person name="Stieglmeier M."/>
            <person name="Klingl A."/>
            <person name="Woyke T."/>
            <person name="Ryan C.M."/>
            <person name="Banfield J.F."/>
        </authorList>
    </citation>
    <scope>NUCLEOTIDE SEQUENCE [LARGE SCALE GENOMIC DNA]</scope>
</reference>
<name>A0A2M7D9J6_9BACT</name>
<dbReference type="GO" id="GO:0032784">
    <property type="term" value="P:regulation of DNA-templated transcription elongation"/>
    <property type="evidence" value="ECO:0007669"/>
    <property type="project" value="InterPro"/>
</dbReference>
<dbReference type="InterPro" id="IPR036953">
    <property type="entry name" value="GreA/GreB_C_sf"/>
</dbReference>
<dbReference type="InterPro" id="IPR018151">
    <property type="entry name" value="TF_GreA/GreB_CS"/>
</dbReference>
<keyword evidence="6" id="KW-0251">Elongation factor</keyword>
<keyword evidence="3" id="KW-0804">Transcription</keyword>
<accession>A0A2M7D9J6</accession>
<dbReference type="Gene3D" id="1.10.287.180">
    <property type="entry name" value="Transcription elongation factor, GreA/GreB, N-terminal domain"/>
    <property type="match status" value="1"/>
</dbReference>
<dbReference type="Pfam" id="PF01272">
    <property type="entry name" value="GreA_GreB"/>
    <property type="match status" value="1"/>
</dbReference>
<comment type="similarity">
    <text evidence="1">Belongs to the GreA/GreB family.</text>
</comment>
<dbReference type="Pfam" id="PF03449">
    <property type="entry name" value="GreA_GreB_N"/>
    <property type="match status" value="1"/>
</dbReference>
<dbReference type="GO" id="GO:0003677">
    <property type="term" value="F:DNA binding"/>
    <property type="evidence" value="ECO:0007669"/>
    <property type="project" value="InterPro"/>
</dbReference>
<sequence>MVEEKKFYLTEERLERIKKEYKTLKELKLAKTRGESPKILHSEDLNPEYLVFQEDISFLESRIIELENIIKNADLIRPPKKEKQNIIDLGATVLVEVDGQTDEFTLVGSLEANPSIGKISDESPVGHALLGHRVGDAVVVSSPIQTIYKIKKIKYHLSPNLHRSEG</sequence>
<evidence type="ECO:0000256" key="1">
    <source>
        <dbReference type="ARBA" id="ARBA00008213"/>
    </source>
</evidence>
<dbReference type="InterPro" id="IPR023459">
    <property type="entry name" value="Tscrpt_elong_fac_GreA/B_fam"/>
</dbReference>
<dbReference type="Proteomes" id="UP000230864">
    <property type="component" value="Unassembled WGS sequence"/>
</dbReference>
<dbReference type="GO" id="GO:0006354">
    <property type="term" value="P:DNA-templated transcription elongation"/>
    <property type="evidence" value="ECO:0007669"/>
    <property type="project" value="TreeGrafter"/>
</dbReference>
<dbReference type="GO" id="GO:0003746">
    <property type="term" value="F:translation elongation factor activity"/>
    <property type="evidence" value="ECO:0007669"/>
    <property type="project" value="UniProtKB-KW"/>
</dbReference>
<dbReference type="AlphaFoldDB" id="A0A2M7D9J6"/>
<comment type="caution">
    <text evidence="6">The sequence shown here is derived from an EMBL/GenBank/DDBJ whole genome shotgun (WGS) entry which is preliminary data.</text>
</comment>
<keyword evidence="6" id="KW-0648">Protein biosynthesis</keyword>
<dbReference type="PROSITE" id="PS00830">
    <property type="entry name" value="GREAB_2"/>
    <property type="match status" value="1"/>
</dbReference>
<dbReference type="GO" id="GO:0070063">
    <property type="term" value="F:RNA polymerase binding"/>
    <property type="evidence" value="ECO:0007669"/>
    <property type="project" value="InterPro"/>
</dbReference>
<dbReference type="SUPFAM" id="SSF46557">
    <property type="entry name" value="GreA transcript cleavage protein, N-terminal domain"/>
    <property type="match status" value="1"/>
</dbReference>
<proteinExistence type="inferred from homology"/>
<dbReference type="Gene3D" id="3.10.50.30">
    <property type="entry name" value="Transcription elongation factor, GreA/GreB, C-terminal domain"/>
    <property type="match status" value="1"/>
</dbReference>
<feature type="domain" description="Transcription elongation factor GreA/GreB C-terminal" evidence="4">
    <location>
        <begin position="84"/>
        <end position="155"/>
    </location>
</feature>
<feature type="domain" description="Transcription elongation factor GreA/GreB N-terminal" evidence="5">
    <location>
        <begin position="8"/>
        <end position="73"/>
    </location>
</feature>
<evidence type="ECO:0000259" key="4">
    <source>
        <dbReference type="Pfam" id="PF01272"/>
    </source>
</evidence>
<dbReference type="InterPro" id="IPR036805">
    <property type="entry name" value="Tscrpt_elong_fac_GreA/B_N_sf"/>
</dbReference>
<keyword evidence="2" id="KW-0805">Transcription regulation</keyword>
<dbReference type="PANTHER" id="PTHR30437:SF4">
    <property type="entry name" value="TRANSCRIPTION ELONGATION FACTOR GREA"/>
    <property type="match status" value="1"/>
</dbReference>
<dbReference type="PANTHER" id="PTHR30437">
    <property type="entry name" value="TRANSCRIPTION ELONGATION FACTOR GREA"/>
    <property type="match status" value="1"/>
</dbReference>
<evidence type="ECO:0000256" key="3">
    <source>
        <dbReference type="ARBA" id="ARBA00023163"/>
    </source>
</evidence>
<evidence type="ECO:0000256" key="2">
    <source>
        <dbReference type="ARBA" id="ARBA00023015"/>
    </source>
</evidence>
<dbReference type="PIRSF" id="PIRSF006092">
    <property type="entry name" value="GreA_GreB"/>
    <property type="match status" value="1"/>
</dbReference>
<evidence type="ECO:0000313" key="7">
    <source>
        <dbReference type="Proteomes" id="UP000230864"/>
    </source>
</evidence>
<gene>
    <name evidence="6" type="ORF">COS25_01560</name>
</gene>
<organism evidence="6 7">
    <name type="scientific">Candidatus Nealsonbacteria bacterium CG02_land_8_20_14_3_00_37_10</name>
    <dbReference type="NCBI Taxonomy" id="1974699"/>
    <lineage>
        <taxon>Bacteria</taxon>
        <taxon>Candidatus Nealsoniibacteriota</taxon>
    </lineage>
</organism>
<dbReference type="SUPFAM" id="SSF54534">
    <property type="entry name" value="FKBP-like"/>
    <property type="match status" value="1"/>
</dbReference>
<dbReference type="EMBL" id="PETZ01000028">
    <property type="protein sequence ID" value="PIV45121.1"/>
    <property type="molecule type" value="Genomic_DNA"/>
</dbReference>
<dbReference type="InterPro" id="IPR022691">
    <property type="entry name" value="Tscrpt_elong_fac_GreA/B_N"/>
</dbReference>
<evidence type="ECO:0000259" key="5">
    <source>
        <dbReference type="Pfam" id="PF03449"/>
    </source>
</evidence>
<protein>
    <submittedName>
        <fullName evidence="6">Transcription elongation factor GreA</fullName>
    </submittedName>
</protein>
<evidence type="ECO:0000313" key="6">
    <source>
        <dbReference type="EMBL" id="PIV45121.1"/>
    </source>
</evidence>
<dbReference type="InterPro" id="IPR001437">
    <property type="entry name" value="Tscrpt_elong_fac_GreA/B_C"/>
</dbReference>